<dbReference type="AlphaFoldDB" id="A0A6I4USN5"/>
<organism evidence="2 3">
    <name type="scientific">Croceibacterium soli</name>
    <dbReference type="NCBI Taxonomy" id="1739690"/>
    <lineage>
        <taxon>Bacteria</taxon>
        <taxon>Pseudomonadati</taxon>
        <taxon>Pseudomonadota</taxon>
        <taxon>Alphaproteobacteria</taxon>
        <taxon>Sphingomonadales</taxon>
        <taxon>Erythrobacteraceae</taxon>
        <taxon>Croceibacterium</taxon>
    </lineage>
</organism>
<dbReference type="InterPro" id="IPR032710">
    <property type="entry name" value="NTF2-like_dom_sf"/>
</dbReference>
<gene>
    <name evidence="2" type="ORF">GRI75_02605</name>
</gene>
<dbReference type="Proteomes" id="UP000469159">
    <property type="component" value="Unassembled WGS sequence"/>
</dbReference>
<protein>
    <submittedName>
        <fullName evidence="2">Polyketide cyclase</fullName>
    </submittedName>
</protein>
<feature type="domain" description="SnoaL-like" evidence="1">
    <location>
        <begin position="21"/>
        <end position="120"/>
    </location>
</feature>
<evidence type="ECO:0000313" key="3">
    <source>
        <dbReference type="Proteomes" id="UP000469159"/>
    </source>
</evidence>
<dbReference type="EMBL" id="WTYK01000001">
    <property type="protein sequence ID" value="MXP40537.1"/>
    <property type="molecule type" value="Genomic_DNA"/>
</dbReference>
<evidence type="ECO:0000313" key="2">
    <source>
        <dbReference type="EMBL" id="MXP40537.1"/>
    </source>
</evidence>
<evidence type="ECO:0000259" key="1">
    <source>
        <dbReference type="Pfam" id="PF12680"/>
    </source>
</evidence>
<dbReference type="Gene3D" id="3.10.450.50">
    <property type="match status" value="1"/>
</dbReference>
<dbReference type="InterPro" id="IPR037401">
    <property type="entry name" value="SnoaL-like"/>
</dbReference>
<dbReference type="RefSeq" id="WP_160745357.1">
    <property type="nucleotide sequence ID" value="NZ_WTYK01000001.1"/>
</dbReference>
<proteinExistence type="predicted"/>
<dbReference type="OrthoDB" id="9812089at2"/>
<reference evidence="2 3" key="1">
    <citation type="submission" date="2019-12" db="EMBL/GenBank/DDBJ databases">
        <title>Genomic-based taxomic classification of the family Erythrobacteraceae.</title>
        <authorList>
            <person name="Xu L."/>
        </authorList>
    </citation>
    <scope>NUCLEOTIDE SEQUENCE [LARGE SCALE GENOMIC DNA]</scope>
    <source>
        <strain evidence="2 3">MCCC 1K02066</strain>
    </source>
</reference>
<sequence length="140" mass="15993">MTDFDPLDTSSRESLPVREVAERFIEVFYNQNRLSDAFRAWVHPDYIQHDPNAPNGRDGTIAVLDEHMARNPRMSHGVKRVIHGEDGMVAVHYHFRRAPDDRGAAVVDIFRIEGGYLVEHWDVIQPLPDPAQAKNDSGMF</sequence>
<dbReference type="SUPFAM" id="SSF54427">
    <property type="entry name" value="NTF2-like"/>
    <property type="match status" value="1"/>
</dbReference>
<comment type="caution">
    <text evidence="2">The sequence shown here is derived from an EMBL/GenBank/DDBJ whole genome shotgun (WGS) entry which is preliminary data.</text>
</comment>
<dbReference type="Pfam" id="PF12680">
    <property type="entry name" value="SnoaL_2"/>
    <property type="match status" value="1"/>
</dbReference>
<accession>A0A6I4USN5</accession>
<keyword evidence="3" id="KW-1185">Reference proteome</keyword>
<name>A0A6I4USN5_9SPHN</name>